<protein>
    <submittedName>
        <fullName evidence="1">Uncharacterized protein</fullName>
    </submittedName>
</protein>
<proteinExistence type="predicted"/>
<dbReference type="EMBL" id="JAVDQZ010000008">
    <property type="protein sequence ID" value="MDR6428701.1"/>
    <property type="molecule type" value="Genomic_DNA"/>
</dbReference>
<organism evidence="1 2">
    <name type="scientific">Variovorax paradoxus</name>
    <dbReference type="NCBI Taxonomy" id="34073"/>
    <lineage>
        <taxon>Bacteria</taxon>
        <taxon>Pseudomonadati</taxon>
        <taxon>Pseudomonadota</taxon>
        <taxon>Betaproteobacteria</taxon>
        <taxon>Burkholderiales</taxon>
        <taxon>Comamonadaceae</taxon>
        <taxon>Variovorax</taxon>
    </lineage>
</organism>
<dbReference type="Proteomes" id="UP001184828">
    <property type="component" value="Unassembled WGS sequence"/>
</dbReference>
<sequence>MIRSIERIGTHAANSLACGECHPSTIGEASGFFMIELRRCGDDFAKRKVFMTFRSEANRNKISERFAVFNATAGNLERCVYVRAATTSQ</sequence>
<accession>A0AAE4BY23</accession>
<name>A0AAE4BY23_VARPD</name>
<dbReference type="RefSeq" id="WP_192325908.1">
    <property type="nucleotide sequence ID" value="NZ_JAUSRU010000006.1"/>
</dbReference>
<comment type="caution">
    <text evidence="1">The sequence shown here is derived from an EMBL/GenBank/DDBJ whole genome shotgun (WGS) entry which is preliminary data.</text>
</comment>
<dbReference type="AlphaFoldDB" id="A0AAE4BY23"/>
<evidence type="ECO:0000313" key="2">
    <source>
        <dbReference type="Proteomes" id="UP001184828"/>
    </source>
</evidence>
<evidence type="ECO:0000313" key="1">
    <source>
        <dbReference type="EMBL" id="MDR6428701.1"/>
    </source>
</evidence>
<reference evidence="1" key="1">
    <citation type="submission" date="2023-07" db="EMBL/GenBank/DDBJ databases">
        <title>Sorghum-associated microbial communities from plants grown in Nebraska, USA.</title>
        <authorList>
            <person name="Schachtman D."/>
        </authorList>
    </citation>
    <scope>NUCLEOTIDE SEQUENCE</scope>
    <source>
        <strain evidence="1">DS2114</strain>
    </source>
</reference>
<gene>
    <name evidence="1" type="ORF">J2738_004865</name>
</gene>